<organism evidence="5 6">
    <name type="scientific">Pseudoalteromonas rubra</name>
    <dbReference type="NCBI Taxonomy" id="43658"/>
    <lineage>
        <taxon>Bacteria</taxon>
        <taxon>Pseudomonadati</taxon>
        <taxon>Pseudomonadota</taxon>
        <taxon>Gammaproteobacteria</taxon>
        <taxon>Alteromonadales</taxon>
        <taxon>Pseudoalteromonadaceae</taxon>
        <taxon>Pseudoalteromonas</taxon>
    </lineage>
</organism>
<evidence type="ECO:0000313" key="5">
    <source>
        <dbReference type="EMBL" id="KAF7788302.1"/>
    </source>
</evidence>
<dbReference type="PANTHER" id="PTHR43685:SF5">
    <property type="entry name" value="GLYCOSYLTRANSFERASE EPSE-RELATED"/>
    <property type="match status" value="1"/>
</dbReference>
<keyword evidence="3" id="KW-0808">Transferase</keyword>
<dbReference type="AlphaFoldDB" id="A0A8T0CDZ8"/>
<dbReference type="Gene3D" id="3.90.550.10">
    <property type="entry name" value="Spore Coat Polysaccharide Biosynthesis Protein SpsA, Chain A"/>
    <property type="match status" value="1"/>
</dbReference>
<protein>
    <recommendedName>
        <fullName evidence="4">Glycosyltransferase 2-like domain-containing protein</fullName>
    </recommendedName>
</protein>
<dbReference type="InterPro" id="IPR001173">
    <property type="entry name" value="Glyco_trans_2-like"/>
</dbReference>
<evidence type="ECO:0000256" key="3">
    <source>
        <dbReference type="ARBA" id="ARBA00022679"/>
    </source>
</evidence>
<dbReference type="SUPFAM" id="SSF53448">
    <property type="entry name" value="Nucleotide-diphospho-sugar transferases"/>
    <property type="match status" value="1"/>
</dbReference>
<evidence type="ECO:0000256" key="1">
    <source>
        <dbReference type="ARBA" id="ARBA00006739"/>
    </source>
</evidence>
<evidence type="ECO:0000256" key="2">
    <source>
        <dbReference type="ARBA" id="ARBA00022676"/>
    </source>
</evidence>
<comment type="similarity">
    <text evidence="1">Belongs to the glycosyltransferase 2 family.</text>
</comment>
<accession>A0A8T0CDZ8</accession>
<dbReference type="PANTHER" id="PTHR43685">
    <property type="entry name" value="GLYCOSYLTRANSFERASE"/>
    <property type="match status" value="1"/>
</dbReference>
<dbReference type="Pfam" id="PF00535">
    <property type="entry name" value="Glycos_transf_2"/>
    <property type="match status" value="1"/>
</dbReference>
<gene>
    <name evidence="5" type="ORF">PRUB_a2927</name>
</gene>
<evidence type="ECO:0000313" key="6">
    <source>
        <dbReference type="Proteomes" id="UP000016480"/>
    </source>
</evidence>
<evidence type="ECO:0000259" key="4">
    <source>
        <dbReference type="Pfam" id="PF00535"/>
    </source>
</evidence>
<dbReference type="GeneID" id="61356346"/>
<dbReference type="InterPro" id="IPR050834">
    <property type="entry name" value="Glycosyltransf_2"/>
</dbReference>
<comment type="caution">
    <text evidence="5">The sequence shown here is derived from an EMBL/GenBank/DDBJ whole genome shotgun (WGS) entry which is preliminary data.</text>
</comment>
<name>A0A8T0CDZ8_9GAMM</name>
<reference evidence="5 6" key="1">
    <citation type="journal article" date="2012" name="J. Bacteriol.">
        <title>Genome sequence of the cycloprodigiosin-producing bacterial strain Pseudoalteromonas rubra ATCC 29570(T).</title>
        <authorList>
            <person name="Xie B.B."/>
            <person name="Shu Y.L."/>
            <person name="Qin Q.L."/>
            <person name="Rong J.C."/>
            <person name="Zhang X.Y."/>
            <person name="Chen X.L."/>
            <person name="Zhou B.C."/>
            <person name="Zhang Y.Z."/>
        </authorList>
    </citation>
    <scope>NUCLEOTIDE SEQUENCE [LARGE SCALE GENOMIC DNA]</scope>
    <source>
        <strain evidence="5 6">DSM 6842</strain>
    </source>
</reference>
<dbReference type="GO" id="GO:0016757">
    <property type="term" value="F:glycosyltransferase activity"/>
    <property type="evidence" value="ECO:0007669"/>
    <property type="project" value="UniProtKB-KW"/>
</dbReference>
<feature type="domain" description="Glycosyltransferase 2-like" evidence="4">
    <location>
        <begin position="7"/>
        <end position="140"/>
    </location>
</feature>
<dbReference type="InterPro" id="IPR029044">
    <property type="entry name" value="Nucleotide-diphossugar_trans"/>
</dbReference>
<keyword evidence="2" id="KW-0328">Glycosyltransferase</keyword>
<sequence length="270" mass="32026">MSNKIAVLMSVYKADRLEFLKLSVESILNQTCQDFHFYIAVDGPVSEQVKAYLEDVSLNTQVSIRFYDDNRGLASRLNLLLEEVCRENYRYIARMDADDISEPERFTKQLSYIEKFNVDVLGTDVTEIDELGQFKQYKSMTAKHVEIKDKIVRRCPVNHPTVMIKANWFREKGFRYDDSLMNTQDYELWLRLMKAGAVFSNVNESLLQFRVDKNFFKRRNIKKVFNEVRFKYLAYVEFSKRISDLIFIGAFFILRVSPKFIQKIAYKRLR</sequence>
<dbReference type="Proteomes" id="UP000016480">
    <property type="component" value="Unassembled WGS sequence"/>
</dbReference>
<dbReference type="EMBL" id="AHCD03000026">
    <property type="protein sequence ID" value="KAF7788302.1"/>
    <property type="molecule type" value="Genomic_DNA"/>
</dbReference>
<proteinExistence type="inferred from homology"/>
<dbReference type="RefSeq" id="WP_010383611.1">
    <property type="nucleotide sequence ID" value="NZ_AHCD03000026.1"/>
</dbReference>